<protein>
    <submittedName>
        <fullName evidence="1">Uncharacterized protein</fullName>
    </submittedName>
</protein>
<reference evidence="1" key="1">
    <citation type="submission" date="2013-11" db="EMBL/GenBank/DDBJ databases">
        <title>Genome sequence of the fusiform rust pathogen reveals effectors for host alternation and coevolution with pine.</title>
        <authorList>
            <consortium name="DOE Joint Genome Institute"/>
            <person name="Smith K."/>
            <person name="Pendleton A."/>
            <person name="Kubisiak T."/>
            <person name="Anderson C."/>
            <person name="Salamov A."/>
            <person name="Aerts A."/>
            <person name="Riley R."/>
            <person name="Clum A."/>
            <person name="Lindquist E."/>
            <person name="Ence D."/>
            <person name="Campbell M."/>
            <person name="Kronenberg Z."/>
            <person name="Feau N."/>
            <person name="Dhillon B."/>
            <person name="Hamelin R."/>
            <person name="Burleigh J."/>
            <person name="Smith J."/>
            <person name="Yandell M."/>
            <person name="Nelson C."/>
            <person name="Grigoriev I."/>
            <person name="Davis J."/>
        </authorList>
    </citation>
    <scope>NUCLEOTIDE SEQUENCE</scope>
    <source>
        <strain evidence="1">G11</strain>
    </source>
</reference>
<evidence type="ECO:0000313" key="1">
    <source>
        <dbReference type="EMBL" id="KAG0141873.1"/>
    </source>
</evidence>
<dbReference type="AlphaFoldDB" id="A0A9P6ND75"/>
<dbReference type="Proteomes" id="UP000886653">
    <property type="component" value="Unassembled WGS sequence"/>
</dbReference>
<keyword evidence="2" id="KW-1185">Reference proteome</keyword>
<sequence length="232" mass="25673">MNFFCRILEPSSQNYRGLSQSGTTHFLLISVPGSAERPNGVTLKADIGPLGTRFIQGVHKSLDKREKAQQSVVGRRNPSTRIGFDLNTDLKSTLRPGSLSNTNSDLGLKHILIGICRLCRKSPQFIPQTRQNPCICEPFRRPSDGSRACLPVCARLERLFRMRFWITPASDRSIATFHVFSVRQQDGPASAFMLNPVPPALFGLMKPTTPPSLLAQAASVGHPTPTVWRVPR</sequence>
<proteinExistence type="predicted"/>
<comment type="caution">
    <text evidence="1">The sequence shown here is derived from an EMBL/GenBank/DDBJ whole genome shotgun (WGS) entry which is preliminary data.</text>
</comment>
<name>A0A9P6ND75_9BASI</name>
<evidence type="ECO:0000313" key="2">
    <source>
        <dbReference type="Proteomes" id="UP000886653"/>
    </source>
</evidence>
<organism evidence="1 2">
    <name type="scientific">Cronartium quercuum f. sp. fusiforme G11</name>
    <dbReference type="NCBI Taxonomy" id="708437"/>
    <lineage>
        <taxon>Eukaryota</taxon>
        <taxon>Fungi</taxon>
        <taxon>Dikarya</taxon>
        <taxon>Basidiomycota</taxon>
        <taxon>Pucciniomycotina</taxon>
        <taxon>Pucciniomycetes</taxon>
        <taxon>Pucciniales</taxon>
        <taxon>Coleosporiaceae</taxon>
        <taxon>Cronartium</taxon>
    </lineage>
</organism>
<dbReference type="EMBL" id="MU167368">
    <property type="protein sequence ID" value="KAG0141873.1"/>
    <property type="molecule type" value="Genomic_DNA"/>
</dbReference>
<gene>
    <name evidence="1" type="ORF">CROQUDRAFT_98241</name>
</gene>
<accession>A0A9P6ND75</accession>